<feature type="region of interest" description="Disordered" evidence="1">
    <location>
        <begin position="117"/>
        <end position="162"/>
    </location>
</feature>
<gene>
    <name evidence="2" type="ORF">PMAYCL1PPCAC_32565</name>
</gene>
<evidence type="ECO:0000313" key="2">
    <source>
        <dbReference type="EMBL" id="GMR62370.1"/>
    </source>
</evidence>
<organism evidence="2 3">
    <name type="scientific">Pristionchus mayeri</name>
    <dbReference type="NCBI Taxonomy" id="1317129"/>
    <lineage>
        <taxon>Eukaryota</taxon>
        <taxon>Metazoa</taxon>
        <taxon>Ecdysozoa</taxon>
        <taxon>Nematoda</taxon>
        <taxon>Chromadorea</taxon>
        <taxon>Rhabditida</taxon>
        <taxon>Rhabditina</taxon>
        <taxon>Diplogasteromorpha</taxon>
        <taxon>Diplogasteroidea</taxon>
        <taxon>Neodiplogasteridae</taxon>
        <taxon>Pristionchus</taxon>
    </lineage>
</organism>
<comment type="caution">
    <text evidence="2">The sequence shown here is derived from an EMBL/GenBank/DDBJ whole genome shotgun (WGS) entry which is preliminary data.</text>
</comment>
<dbReference type="Proteomes" id="UP001328107">
    <property type="component" value="Unassembled WGS sequence"/>
</dbReference>
<dbReference type="EMBL" id="BTRK01000006">
    <property type="protein sequence ID" value="GMR62370.1"/>
    <property type="molecule type" value="Genomic_DNA"/>
</dbReference>
<sequence length="162" mass="18690">MKISSIRKVVHEVAQRNLPLAATVVEVQDLLERRHNLAHGLFNITATTGKTWREIFDEMPDFVFNENSESYFIEDIEAYSAKCQQIKKKSKIPKKPHLLEDELDKLDIAKTITEEELDRRKKAALERDREAMNGNKDSSRGYRGTIPTIVESTQEDEEDEGE</sequence>
<keyword evidence="3" id="KW-1185">Reference proteome</keyword>
<feature type="compositionally biased region" description="Acidic residues" evidence="1">
    <location>
        <begin position="153"/>
        <end position="162"/>
    </location>
</feature>
<feature type="compositionally biased region" description="Basic and acidic residues" evidence="1">
    <location>
        <begin position="117"/>
        <end position="131"/>
    </location>
</feature>
<evidence type="ECO:0000313" key="3">
    <source>
        <dbReference type="Proteomes" id="UP001328107"/>
    </source>
</evidence>
<proteinExistence type="predicted"/>
<evidence type="ECO:0000256" key="1">
    <source>
        <dbReference type="SAM" id="MobiDB-lite"/>
    </source>
</evidence>
<protein>
    <submittedName>
        <fullName evidence="2">Uncharacterized protein</fullName>
    </submittedName>
</protein>
<name>A0AAN5IFG8_9BILA</name>
<dbReference type="AlphaFoldDB" id="A0AAN5IFG8"/>
<reference evidence="3" key="1">
    <citation type="submission" date="2022-10" db="EMBL/GenBank/DDBJ databases">
        <title>Genome assembly of Pristionchus species.</title>
        <authorList>
            <person name="Yoshida K."/>
            <person name="Sommer R.J."/>
        </authorList>
    </citation>
    <scope>NUCLEOTIDE SEQUENCE [LARGE SCALE GENOMIC DNA]</scope>
    <source>
        <strain evidence="3">RS5460</strain>
    </source>
</reference>
<accession>A0AAN5IFG8</accession>